<dbReference type="Gene3D" id="2.20.25.240">
    <property type="match status" value="1"/>
</dbReference>
<evidence type="ECO:0008006" key="4">
    <source>
        <dbReference type="Google" id="ProtNLM"/>
    </source>
</evidence>
<dbReference type="AlphaFoldDB" id="A0AAW0T8Z3"/>
<organism evidence="2 3">
    <name type="scientific">Scylla paramamosain</name>
    <name type="common">Mud crab</name>
    <dbReference type="NCBI Taxonomy" id="85552"/>
    <lineage>
        <taxon>Eukaryota</taxon>
        <taxon>Metazoa</taxon>
        <taxon>Ecdysozoa</taxon>
        <taxon>Arthropoda</taxon>
        <taxon>Crustacea</taxon>
        <taxon>Multicrustacea</taxon>
        <taxon>Malacostraca</taxon>
        <taxon>Eumalacostraca</taxon>
        <taxon>Eucarida</taxon>
        <taxon>Decapoda</taxon>
        <taxon>Pleocyemata</taxon>
        <taxon>Brachyura</taxon>
        <taxon>Eubrachyura</taxon>
        <taxon>Portunoidea</taxon>
        <taxon>Portunidae</taxon>
        <taxon>Portuninae</taxon>
        <taxon>Scylla</taxon>
    </lineage>
</organism>
<accession>A0AAW0T8Z3</accession>
<protein>
    <recommendedName>
        <fullName evidence="4">FLYWCH-type domain-containing protein</fullName>
    </recommendedName>
</protein>
<evidence type="ECO:0000256" key="1">
    <source>
        <dbReference type="SAM" id="MobiDB-lite"/>
    </source>
</evidence>
<dbReference type="Proteomes" id="UP001487740">
    <property type="component" value="Unassembled WGS sequence"/>
</dbReference>
<name>A0AAW0T8Z3_SCYPA</name>
<proteinExistence type="predicted"/>
<feature type="region of interest" description="Disordered" evidence="1">
    <location>
        <begin position="332"/>
        <end position="393"/>
    </location>
</feature>
<evidence type="ECO:0000313" key="2">
    <source>
        <dbReference type="EMBL" id="KAK8383385.1"/>
    </source>
</evidence>
<dbReference type="EMBL" id="JARAKH010000037">
    <property type="protein sequence ID" value="KAK8383385.1"/>
    <property type="molecule type" value="Genomic_DNA"/>
</dbReference>
<sequence length="393" mass="45054">MSEESHREARQVRKIEGQRRGSTVYVFDDQAYVKDRQYNEKLHVRCHLVKSGYHGRGHINLENSTMMVTKDHNHDSQASYIEQMELKSHVYDERCARAPASAATSVSFESVRRTLLNERNKYLPPAPASPLEAADFLASNTMFQSFYKGVATYNDNLALIMYEDGIEDIVMHVEETAMDATFSVVPAIFEEHLTIFGRFGDNFLPMFHVLMTSRQGELYTAVLNRIKSQLPGLDPTIDLKPKTRFWTFIEYIKRKTLQFELDVVRVANGVSVTRQQGKTMAQQRIEKANRELLAGGTVEAFIKRTHYLGMKKRVLRTDEPDEEGQQQVVQVGNDDVQPHPEPEPLLEEEPEAVYHSPIHPPRRSRPREAAAPYTPLRTRMAASRQARTECLCE</sequence>
<reference evidence="2 3" key="1">
    <citation type="submission" date="2023-03" db="EMBL/GenBank/DDBJ databases">
        <title>High-quality genome of Scylla paramamosain provides insights in environmental adaptation.</title>
        <authorList>
            <person name="Zhang L."/>
        </authorList>
    </citation>
    <scope>NUCLEOTIDE SEQUENCE [LARGE SCALE GENOMIC DNA]</scope>
    <source>
        <strain evidence="2">LZ_2023a</strain>
        <tissue evidence="2">Muscle</tissue>
    </source>
</reference>
<comment type="caution">
    <text evidence="2">The sequence shown here is derived from an EMBL/GenBank/DDBJ whole genome shotgun (WGS) entry which is preliminary data.</text>
</comment>
<gene>
    <name evidence="2" type="ORF">O3P69_019044</name>
</gene>
<keyword evidence="3" id="KW-1185">Reference proteome</keyword>
<evidence type="ECO:0000313" key="3">
    <source>
        <dbReference type="Proteomes" id="UP001487740"/>
    </source>
</evidence>